<reference evidence="1" key="1">
    <citation type="submission" date="2020-01" db="EMBL/GenBank/DDBJ databases">
        <authorList>
            <consortium name="DOE Joint Genome Institute"/>
            <person name="Haridas S."/>
            <person name="Albert R."/>
            <person name="Binder M."/>
            <person name="Bloem J."/>
            <person name="Labutti K."/>
            <person name="Salamov A."/>
            <person name="Andreopoulos B."/>
            <person name="Baker S.E."/>
            <person name="Barry K."/>
            <person name="Bills G."/>
            <person name="Bluhm B.H."/>
            <person name="Cannon C."/>
            <person name="Castanera R."/>
            <person name="Culley D.E."/>
            <person name="Daum C."/>
            <person name="Ezra D."/>
            <person name="Gonzalez J.B."/>
            <person name="Henrissat B."/>
            <person name="Kuo A."/>
            <person name="Liang C."/>
            <person name="Lipzen A."/>
            <person name="Lutzoni F."/>
            <person name="Magnuson J."/>
            <person name="Mondo S."/>
            <person name="Nolan M."/>
            <person name="Ohm R."/>
            <person name="Pangilinan J."/>
            <person name="Park H.-J."/>
            <person name="Ramirez L."/>
            <person name="Alfaro M."/>
            <person name="Sun H."/>
            <person name="Tritt A."/>
            <person name="Yoshinaga Y."/>
            <person name="Zwiers L.-H."/>
            <person name="Turgeon B.G."/>
            <person name="Goodwin S.B."/>
            <person name="Spatafora J.W."/>
            <person name="Crous P.W."/>
            <person name="Grigoriev I.V."/>
        </authorList>
    </citation>
    <scope>NUCLEOTIDE SEQUENCE</scope>
    <source>
        <strain evidence="1">IPT5</strain>
    </source>
</reference>
<dbReference type="OrthoDB" id="5275938at2759"/>
<keyword evidence="2" id="KW-1185">Reference proteome</keyword>
<sequence length="104" mass="11518">KEIEMPDDDPAVLWYICSILHGRDDAFPPDLSPMGILKIAMAAHKYGCTESFQEAGRQWILQGNDVHGLTLEDLGCLMLAAYLFHDAIAFGEVTCFIMVSQRGS</sequence>
<name>A0A6A7B1C4_9PLEO</name>
<dbReference type="EMBL" id="MU006317">
    <property type="protein sequence ID" value="KAF2848477.1"/>
    <property type="molecule type" value="Genomic_DNA"/>
</dbReference>
<dbReference type="AlphaFoldDB" id="A0A6A7B1C4"/>
<protein>
    <recommendedName>
        <fullName evidence="3">BTB domain-containing protein</fullName>
    </recommendedName>
</protein>
<organism evidence="1 2">
    <name type="scientific">Plenodomus tracheiphilus IPT5</name>
    <dbReference type="NCBI Taxonomy" id="1408161"/>
    <lineage>
        <taxon>Eukaryota</taxon>
        <taxon>Fungi</taxon>
        <taxon>Dikarya</taxon>
        <taxon>Ascomycota</taxon>
        <taxon>Pezizomycotina</taxon>
        <taxon>Dothideomycetes</taxon>
        <taxon>Pleosporomycetidae</taxon>
        <taxon>Pleosporales</taxon>
        <taxon>Pleosporineae</taxon>
        <taxon>Leptosphaeriaceae</taxon>
        <taxon>Plenodomus</taxon>
    </lineage>
</organism>
<feature type="non-terminal residue" evidence="1">
    <location>
        <position position="1"/>
    </location>
</feature>
<feature type="non-terminal residue" evidence="1">
    <location>
        <position position="104"/>
    </location>
</feature>
<evidence type="ECO:0000313" key="1">
    <source>
        <dbReference type="EMBL" id="KAF2848477.1"/>
    </source>
</evidence>
<gene>
    <name evidence="1" type="ORF">T440DRAFT_355108</name>
</gene>
<evidence type="ECO:0008006" key="3">
    <source>
        <dbReference type="Google" id="ProtNLM"/>
    </source>
</evidence>
<proteinExistence type="predicted"/>
<evidence type="ECO:0000313" key="2">
    <source>
        <dbReference type="Proteomes" id="UP000799423"/>
    </source>
</evidence>
<dbReference type="Proteomes" id="UP000799423">
    <property type="component" value="Unassembled WGS sequence"/>
</dbReference>
<accession>A0A6A7B1C4</accession>